<dbReference type="InterPro" id="IPR011249">
    <property type="entry name" value="Metalloenz_LuxS/M16"/>
</dbReference>
<evidence type="ECO:0000313" key="4">
    <source>
        <dbReference type="EMBL" id="KMS60264.1"/>
    </source>
</evidence>
<dbReference type="InterPro" id="IPR007863">
    <property type="entry name" value="Peptidase_M16_C"/>
</dbReference>
<feature type="domain" description="Peptidase M16 C-terminal" evidence="3">
    <location>
        <begin position="233"/>
        <end position="406"/>
    </location>
</feature>
<feature type="signal peptide" evidence="1">
    <location>
        <begin position="1"/>
        <end position="24"/>
    </location>
</feature>
<organism evidence="4 5">
    <name type="scientific">Novosphingobium barchaimii LL02</name>
    <dbReference type="NCBI Taxonomy" id="1114963"/>
    <lineage>
        <taxon>Bacteria</taxon>
        <taxon>Pseudomonadati</taxon>
        <taxon>Pseudomonadota</taxon>
        <taxon>Alphaproteobacteria</taxon>
        <taxon>Sphingomonadales</taxon>
        <taxon>Sphingomonadaceae</taxon>
        <taxon>Novosphingobium</taxon>
    </lineage>
</organism>
<evidence type="ECO:0000313" key="5">
    <source>
        <dbReference type="Proteomes" id="UP000052268"/>
    </source>
</evidence>
<dbReference type="Pfam" id="PF05193">
    <property type="entry name" value="Peptidase_M16_C"/>
    <property type="match status" value="2"/>
</dbReference>
<keyword evidence="1" id="KW-0732">Signal</keyword>
<feature type="domain" description="Peptidase M16 N-terminal" evidence="2">
    <location>
        <begin position="81"/>
        <end position="200"/>
    </location>
</feature>
<dbReference type="OrthoDB" id="9811314at2"/>
<comment type="caution">
    <text evidence="4">The sequence shown here is derived from an EMBL/GenBank/DDBJ whole genome shotgun (WGS) entry which is preliminary data.</text>
</comment>
<dbReference type="InterPro" id="IPR050361">
    <property type="entry name" value="MPP/UQCRC_Complex"/>
</dbReference>
<dbReference type="Proteomes" id="UP000052268">
    <property type="component" value="Unassembled WGS sequence"/>
</dbReference>
<dbReference type="PATRIC" id="fig|1114963.3.peg.166"/>
<dbReference type="PANTHER" id="PTHR11851">
    <property type="entry name" value="METALLOPROTEASE"/>
    <property type="match status" value="1"/>
</dbReference>
<dbReference type="EMBL" id="JACU01000001">
    <property type="protein sequence ID" value="KMS60264.1"/>
    <property type="molecule type" value="Genomic_DNA"/>
</dbReference>
<feature type="chain" id="PRO_5005292292" evidence="1">
    <location>
        <begin position="25"/>
        <end position="977"/>
    </location>
</feature>
<dbReference type="AlphaFoldDB" id="A0A0J7Y8I0"/>
<evidence type="ECO:0000259" key="2">
    <source>
        <dbReference type="Pfam" id="PF00675"/>
    </source>
</evidence>
<dbReference type="Pfam" id="PF00675">
    <property type="entry name" value="Peptidase_M16"/>
    <property type="match status" value="2"/>
</dbReference>
<dbReference type="GO" id="GO:0046872">
    <property type="term" value="F:metal ion binding"/>
    <property type="evidence" value="ECO:0007669"/>
    <property type="project" value="InterPro"/>
</dbReference>
<dbReference type="PROSITE" id="PS51257">
    <property type="entry name" value="PROKAR_LIPOPROTEIN"/>
    <property type="match status" value="1"/>
</dbReference>
<proteinExistence type="predicted"/>
<feature type="domain" description="Peptidase M16 C-terminal" evidence="3">
    <location>
        <begin position="699"/>
        <end position="876"/>
    </location>
</feature>
<name>A0A0J7Y8I0_9SPHN</name>
<dbReference type="PANTHER" id="PTHR11851:SF224">
    <property type="entry name" value="PROCESSING PROTEASE"/>
    <property type="match status" value="1"/>
</dbReference>
<dbReference type="RefSeq" id="WP_059149689.1">
    <property type="nucleotide sequence ID" value="NZ_KQ130452.1"/>
</dbReference>
<sequence>MRLSPTSSLSALAAALALSACATAGPPGTPPAPAVAPGQENRYSATPGPVAGAVSAEELVSRVDIPFEKFVLPNGLTTIVHTDRKAPIVAVTLYYKVGSKNEPRGHTGFAHLYEHLFFGGSANVPSFDIPLEGAGSTPTNGSTWYDRTNYVETVPTGALDLALFMESDRMGALLPAVSQDKLDKQRGVVQNEKRQGDNQPYGLAEYAVADGLFPVGHPYRHSTIGSMADLDAATLTDVRKWFTEHYGPNNVVLVLSGDIDAATAKPKVEKWFGQIPKGPDVAPVQAGPVTLPAPISRDMTDQVPVLRLTRQWSGPGLNDGDAPALRVGMHILGGLASSQLDNALVRGSQQAVSVSASAQVYQQVSVLEASMDVKPGVERAAAEAALDKVITDFVARGPSEDEVRRAVVSTLSAEIGGLEQVGGFSGKGATLAEGQVYSGDPAKYKADLQAIAALTPQNVHEALRKWLSRPVYKLAIVPGARTENGNVMGGWGDEKETAAPPADAKTKTAKLAPAPKRTSPPVAPVGELAFPAIERTTLSNGIPVVLARRTAVPKLVVSIDFDAGFAADALDTPGTQGLMLDMLEEGTKTRNATQIAEEQERLGASIGTTASLDTSSVMLSALSANLAPSLALTADLLLHPAFAQADFDRTRGQAQAQLSQAESTPSALAARTLSSELYGSHPYAQPGDGLGTRISLAALTPSALRAAHAKWLRPDLARITVVGDVTMAELKPLLEKALGGWKAPAAAKPVKVLDAQTPAPASRIVLIDRPNSPQSVIYAGRVLPLTGRTPGEEPLMLANDVVGNGFLSRLNADIREDKGWSYGVRTGVTQSIGPRALQIMAPVQADRTGDSISAIIKDMTAFPAKQPVSAEEYQRVTEGAIRALPTQFETNSAVLSAIVKNDRLGRPEDYYVRLAATYRAIDARRIGAAAGQYLQPADLTWVIVGDRKIVEPQLKGLSLPVEVREAPTAIGDEGEQQ</sequence>
<reference evidence="4 5" key="1">
    <citation type="journal article" date="2015" name="G3 (Bethesda)">
        <title>Insights into Ongoing Evolution of the Hexachlorocyclohexane Catabolic Pathway from Comparative Genomics of Ten Sphingomonadaceae Strains.</title>
        <authorList>
            <person name="Pearce S.L."/>
            <person name="Oakeshott J.G."/>
            <person name="Pandey G."/>
        </authorList>
    </citation>
    <scope>NUCLEOTIDE SEQUENCE [LARGE SCALE GENOMIC DNA]</scope>
    <source>
        <strain evidence="4 5">LL02</strain>
    </source>
</reference>
<protein>
    <submittedName>
        <fullName evidence="4">Peptidase M16</fullName>
    </submittedName>
</protein>
<dbReference type="Gene3D" id="3.30.830.10">
    <property type="entry name" value="Metalloenzyme, LuxS/M16 peptidase-like"/>
    <property type="match status" value="4"/>
</dbReference>
<dbReference type="InterPro" id="IPR011765">
    <property type="entry name" value="Pept_M16_N"/>
</dbReference>
<evidence type="ECO:0000256" key="1">
    <source>
        <dbReference type="SAM" id="SignalP"/>
    </source>
</evidence>
<evidence type="ECO:0000259" key="3">
    <source>
        <dbReference type="Pfam" id="PF05193"/>
    </source>
</evidence>
<accession>A0A0J7Y8I0</accession>
<keyword evidence="5" id="KW-1185">Reference proteome</keyword>
<feature type="domain" description="Peptidase M16 N-terminal" evidence="2">
    <location>
        <begin position="547"/>
        <end position="685"/>
    </location>
</feature>
<dbReference type="SUPFAM" id="SSF63411">
    <property type="entry name" value="LuxS/MPP-like metallohydrolase"/>
    <property type="match status" value="4"/>
</dbReference>
<gene>
    <name evidence="4" type="ORF">V474_00845</name>
</gene>